<evidence type="ECO:0000256" key="1">
    <source>
        <dbReference type="SAM" id="MobiDB-lite"/>
    </source>
</evidence>
<keyword evidence="4" id="KW-1185">Reference proteome</keyword>
<evidence type="ECO:0000313" key="3">
    <source>
        <dbReference type="EMBL" id="GAA4001347.1"/>
    </source>
</evidence>
<feature type="chain" id="PRO_5046139323" description="UrcA family protein" evidence="2">
    <location>
        <begin position="49"/>
        <end position="110"/>
    </location>
</feature>
<evidence type="ECO:0000256" key="2">
    <source>
        <dbReference type="SAM" id="SignalP"/>
    </source>
</evidence>
<feature type="compositionally biased region" description="Basic and acidic residues" evidence="1">
    <location>
        <begin position="89"/>
        <end position="101"/>
    </location>
</feature>
<protein>
    <recommendedName>
        <fullName evidence="5">UrcA family protein</fullName>
    </recommendedName>
</protein>
<dbReference type="Proteomes" id="UP001501310">
    <property type="component" value="Unassembled WGS sequence"/>
</dbReference>
<proteinExistence type="predicted"/>
<feature type="signal peptide" evidence="2">
    <location>
        <begin position="1"/>
        <end position="48"/>
    </location>
</feature>
<accession>A0ABP7RRS4</accession>
<reference evidence="4" key="1">
    <citation type="journal article" date="2019" name="Int. J. Syst. Evol. Microbiol.">
        <title>The Global Catalogue of Microorganisms (GCM) 10K type strain sequencing project: providing services to taxonomists for standard genome sequencing and annotation.</title>
        <authorList>
            <consortium name="The Broad Institute Genomics Platform"/>
            <consortium name="The Broad Institute Genome Sequencing Center for Infectious Disease"/>
            <person name="Wu L."/>
            <person name="Ma J."/>
        </authorList>
    </citation>
    <scope>NUCLEOTIDE SEQUENCE [LARGE SCALE GENOMIC DNA]</scope>
    <source>
        <strain evidence="4">JCM 16603</strain>
    </source>
</reference>
<dbReference type="EMBL" id="BAAAZD010000001">
    <property type="protein sequence ID" value="GAA4001347.1"/>
    <property type="molecule type" value="Genomic_DNA"/>
</dbReference>
<sequence>MLTQRTGSAYMKLQTPASSSPFVKQVDDMNKMILTLAAAFLAAGTANAAPAPSINDRVAELCAVSNTDLEGQRLARSCRAEVRARFAAEQRAEARTREVRTADATPHRGR</sequence>
<keyword evidence="2" id="KW-0732">Signal</keyword>
<name>A0ABP7RRS4_9SPHN</name>
<organism evidence="3 4">
    <name type="scientific">Sphingomonas humi</name>
    <dbReference type="NCBI Taxonomy" id="335630"/>
    <lineage>
        <taxon>Bacteria</taxon>
        <taxon>Pseudomonadati</taxon>
        <taxon>Pseudomonadota</taxon>
        <taxon>Alphaproteobacteria</taxon>
        <taxon>Sphingomonadales</taxon>
        <taxon>Sphingomonadaceae</taxon>
        <taxon>Sphingomonas</taxon>
    </lineage>
</organism>
<evidence type="ECO:0008006" key="5">
    <source>
        <dbReference type="Google" id="ProtNLM"/>
    </source>
</evidence>
<gene>
    <name evidence="3" type="ORF">GCM10022211_10270</name>
</gene>
<feature type="region of interest" description="Disordered" evidence="1">
    <location>
        <begin position="89"/>
        <end position="110"/>
    </location>
</feature>
<comment type="caution">
    <text evidence="3">The sequence shown here is derived from an EMBL/GenBank/DDBJ whole genome shotgun (WGS) entry which is preliminary data.</text>
</comment>
<evidence type="ECO:0000313" key="4">
    <source>
        <dbReference type="Proteomes" id="UP001501310"/>
    </source>
</evidence>